<evidence type="ECO:0000259" key="3">
    <source>
        <dbReference type="Pfam" id="PF07282"/>
    </source>
</evidence>
<dbReference type="AlphaFoldDB" id="T0Z5Y7"/>
<sequence>ENVHQVTRQLVDTYGEIKIEDLNIAAMKRSMGRRAFRRSVSDAGLGAFRPTLTYKAERANVKVVLVDRYFPSSQLHHGCTGRLLGAKLAKRLTCDTCHAEVDRDDNASLNIRDWSVISCGLVESSALFAPGPFGTDGSSDDGLTHHLERACKTSSNAGRAWRGENNSRTSENQVRDENLVKGAS</sequence>
<organism evidence="4">
    <name type="scientific">mine drainage metagenome</name>
    <dbReference type="NCBI Taxonomy" id="410659"/>
    <lineage>
        <taxon>unclassified sequences</taxon>
        <taxon>metagenomes</taxon>
        <taxon>ecological metagenomes</taxon>
    </lineage>
</organism>
<reference evidence="4" key="1">
    <citation type="submission" date="2013-08" db="EMBL/GenBank/DDBJ databases">
        <authorList>
            <person name="Mendez C."/>
            <person name="Richter M."/>
            <person name="Ferrer M."/>
            <person name="Sanchez J."/>
        </authorList>
    </citation>
    <scope>NUCLEOTIDE SEQUENCE</scope>
</reference>
<dbReference type="GO" id="GO:0003677">
    <property type="term" value="F:DNA binding"/>
    <property type="evidence" value="ECO:0007669"/>
    <property type="project" value="UniProtKB-KW"/>
</dbReference>
<evidence type="ECO:0000256" key="2">
    <source>
        <dbReference type="SAM" id="MobiDB-lite"/>
    </source>
</evidence>
<accession>T0Z5Y7</accession>
<evidence type="ECO:0000256" key="1">
    <source>
        <dbReference type="ARBA" id="ARBA00023125"/>
    </source>
</evidence>
<evidence type="ECO:0000313" key="4">
    <source>
        <dbReference type="EMBL" id="EQD43451.1"/>
    </source>
</evidence>
<dbReference type="InterPro" id="IPR010095">
    <property type="entry name" value="Cas12f1-like_TNB"/>
</dbReference>
<gene>
    <name evidence="4" type="ORF">B1B_13814</name>
</gene>
<feature type="non-terminal residue" evidence="4">
    <location>
        <position position="1"/>
    </location>
</feature>
<proteinExistence type="predicted"/>
<reference evidence="4" key="2">
    <citation type="journal article" date="2014" name="ISME J.">
        <title>Microbial stratification in low pH oxic and suboxic macroscopic growths along an acid mine drainage.</title>
        <authorList>
            <person name="Mendez-Garcia C."/>
            <person name="Mesa V."/>
            <person name="Sprenger R.R."/>
            <person name="Richter M."/>
            <person name="Diez M.S."/>
            <person name="Solano J."/>
            <person name="Bargiela R."/>
            <person name="Golyshina O.V."/>
            <person name="Manteca A."/>
            <person name="Ramos J.L."/>
            <person name="Gallego J.R."/>
            <person name="Llorente I."/>
            <person name="Martins Dos Santos V.A."/>
            <person name="Jensen O.N."/>
            <person name="Pelaez A.I."/>
            <person name="Sanchez J."/>
            <person name="Ferrer M."/>
        </authorList>
    </citation>
    <scope>NUCLEOTIDE SEQUENCE</scope>
</reference>
<feature type="domain" description="Cas12f1-like TNB" evidence="3">
    <location>
        <begin position="47"/>
        <end position="111"/>
    </location>
</feature>
<name>T0Z5Y7_9ZZZZ</name>
<comment type="caution">
    <text evidence="4">The sequence shown here is derived from an EMBL/GenBank/DDBJ whole genome shotgun (WGS) entry which is preliminary data.</text>
</comment>
<keyword evidence="1" id="KW-0238">DNA-binding</keyword>
<protein>
    <submittedName>
        <fullName evidence="4">Transposase, IS605 OrfB family</fullName>
    </submittedName>
</protein>
<dbReference type="EMBL" id="AUZY01009110">
    <property type="protein sequence ID" value="EQD43451.1"/>
    <property type="molecule type" value="Genomic_DNA"/>
</dbReference>
<dbReference type="Pfam" id="PF07282">
    <property type="entry name" value="Cas12f1-like_TNB"/>
    <property type="match status" value="1"/>
</dbReference>
<feature type="compositionally biased region" description="Basic and acidic residues" evidence="2">
    <location>
        <begin position="173"/>
        <end position="184"/>
    </location>
</feature>
<feature type="region of interest" description="Disordered" evidence="2">
    <location>
        <begin position="155"/>
        <end position="184"/>
    </location>
</feature>